<evidence type="ECO:0000313" key="2">
    <source>
        <dbReference type="Proteomes" id="UP001595645"/>
    </source>
</evidence>
<dbReference type="Proteomes" id="UP001595645">
    <property type="component" value="Unassembled WGS sequence"/>
</dbReference>
<evidence type="ECO:0008006" key="3">
    <source>
        <dbReference type="Google" id="ProtNLM"/>
    </source>
</evidence>
<proteinExistence type="predicted"/>
<protein>
    <recommendedName>
        <fullName evidence="3">DUF4238 domain-containing protein</fullName>
    </recommendedName>
</protein>
<accession>A0ABV7NP23</accession>
<keyword evidence="2" id="KW-1185">Reference proteome</keyword>
<dbReference type="EMBL" id="JBHRWK010000004">
    <property type="protein sequence ID" value="MFC3448131.1"/>
    <property type="molecule type" value="Genomic_DNA"/>
</dbReference>
<organism evidence="1 2">
    <name type="scientific">Amycolatopsis speibonae</name>
    <dbReference type="NCBI Taxonomy" id="1450224"/>
    <lineage>
        <taxon>Bacteria</taxon>
        <taxon>Bacillati</taxon>
        <taxon>Actinomycetota</taxon>
        <taxon>Actinomycetes</taxon>
        <taxon>Pseudonocardiales</taxon>
        <taxon>Pseudonocardiaceae</taxon>
        <taxon>Amycolatopsis</taxon>
    </lineage>
</organism>
<dbReference type="RefSeq" id="WP_378236786.1">
    <property type="nucleotide sequence ID" value="NZ_JBHRWK010000004.1"/>
</dbReference>
<comment type="caution">
    <text evidence="1">The sequence shown here is derived from an EMBL/GenBank/DDBJ whole genome shotgun (WGS) entry which is preliminary data.</text>
</comment>
<name>A0ABV7NP23_9PSEU</name>
<reference evidence="2" key="1">
    <citation type="journal article" date="2019" name="Int. J. Syst. Evol. Microbiol.">
        <title>The Global Catalogue of Microorganisms (GCM) 10K type strain sequencing project: providing services to taxonomists for standard genome sequencing and annotation.</title>
        <authorList>
            <consortium name="The Broad Institute Genomics Platform"/>
            <consortium name="The Broad Institute Genome Sequencing Center for Infectious Disease"/>
            <person name="Wu L."/>
            <person name="Ma J."/>
        </authorList>
    </citation>
    <scope>NUCLEOTIDE SEQUENCE [LARGE SCALE GENOMIC DNA]</scope>
    <source>
        <strain evidence="2">CGMCC 4.7676</strain>
    </source>
</reference>
<evidence type="ECO:0000313" key="1">
    <source>
        <dbReference type="EMBL" id="MFC3448131.1"/>
    </source>
</evidence>
<gene>
    <name evidence="1" type="ORF">ACFOSH_01695</name>
</gene>
<sequence>MLTADSVALLLRRFAEVGARASDSYGPRSQARVFVLYEELIALRTVLTADPGEERVARRVRELRELIGQAYLASAGGAPPPRRTVLELDPPLLEFDRALFEERYRPVAGAVLADTIELRDPVEPLRRLTSGVSYMFVVDDEDRLLVWTRPFELADLIFGRNRATVDGVPVAHPMLVPDRLLARAAGEIVLIGGDRVSMVVANTKSGHFQPPLQSVAVVRETFRRVFGLTDADADVFHLFPPASLDERTAR</sequence>